<name>A0A0E9Q8S8_ANGAN</name>
<feature type="region of interest" description="Disordered" evidence="1">
    <location>
        <begin position="1"/>
        <end position="38"/>
    </location>
</feature>
<accession>A0A0E9Q8S8</accession>
<reference evidence="2" key="1">
    <citation type="submission" date="2014-11" db="EMBL/GenBank/DDBJ databases">
        <authorList>
            <person name="Amaro Gonzalez C."/>
        </authorList>
    </citation>
    <scope>NUCLEOTIDE SEQUENCE</scope>
</reference>
<proteinExistence type="predicted"/>
<evidence type="ECO:0000313" key="2">
    <source>
        <dbReference type="EMBL" id="JAH12725.1"/>
    </source>
</evidence>
<protein>
    <submittedName>
        <fullName evidence="2">Uncharacterized protein</fullName>
    </submittedName>
</protein>
<organism evidence="2">
    <name type="scientific">Anguilla anguilla</name>
    <name type="common">European freshwater eel</name>
    <name type="synonym">Muraena anguilla</name>
    <dbReference type="NCBI Taxonomy" id="7936"/>
    <lineage>
        <taxon>Eukaryota</taxon>
        <taxon>Metazoa</taxon>
        <taxon>Chordata</taxon>
        <taxon>Craniata</taxon>
        <taxon>Vertebrata</taxon>
        <taxon>Euteleostomi</taxon>
        <taxon>Actinopterygii</taxon>
        <taxon>Neopterygii</taxon>
        <taxon>Teleostei</taxon>
        <taxon>Anguilliformes</taxon>
        <taxon>Anguillidae</taxon>
        <taxon>Anguilla</taxon>
    </lineage>
</organism>
<dbReference type="AlphaFoldDB" id="A0A0E9Q8S8"/>
<evidence type="ECO:0000256" key="1">
    <source>
        <dbReference type="SAM" id="MobiDB-lite"/>
    </source>
</evidence>
<sequence length="38" mass="4062">MKTYRTGPGLGRPGLNTTAKPTSPLARTRKSVSVTQCE</sequence>
<reference evidence="2" key="2">
    <citation type="journal article" date="2015" name="Fish Shellfish Immunol.">
        <title>Early steps in the European eel (Anguilla anguilla)-Vibrio vulnificus interaction in the gills: Role of the RtxA13 toxin.</title>
        <authorList>
            <person name="Callol A."/>
            <person name="Pajuelo D."/>
            <person name="Ebbesson L."/>
            <person name="Teles M."/>
            <person name="MacKenzie S."/>
            <person name="Amaro C."/>
        </authorList>
    </citation>
    <scope>NUCLEOTIDE SEQUENCE</scope>
</reference>
<dbReference type="EMBL" id="GBXM01095852">
    <property type="protein sequence ID" value="JAH12725.1"/>
    <property type="molecule type" value="Transcribed_RNA"/>
</dbReference>